<accession>A0ABR1KEB9</accession>
<evidence type="ECO:0000313" key="2">
    <source>
        <dbReference type="EMBL" id="KAK7510297.1"/>
    </source>
</evidence>
<keyword evidence="3" id="KW-1185">Reference proteome</keyword>
<proteinExistence type="predicted"/>
<dbReference type="Proteomes" id="UP001363622">
    <property type="component" value="Unassembled WGS sequence"/>
</dbReference>
<keyword evidence="1" id="KW-1133">Transmembrane helix</keyword>
<name>A0ABR1KEB9_9PEZI</name>
<sequence length="128" mass="13961">MDGSTPVPGPLVVGDPRSCFFFSFLFFFFFFCFTRVQSAAKISDMKVSVCRGVSLEMRFSWTLGIEAAAACPLAQQVLKTAPGRAASAGQEMQRKEGQVMVAAMVMSGGARSEGDETRREQMRRVGLC</sequence>
<dbReference type="EMBL" id="JBBPHU010000014">
    <property type="protein sequence ID" value="KAK7510297.1"/>
    <property type="molecule type" value="Genomic_DNA"/>
</dbReference>
<feature type="transmembrane region" description="Helical" evidence="1">
    <location>
        <begin position="20"/>
        <end position="36"/>
    </location>
</feature>
<feature type="non-terminal residue" evidence="2">
    <location>
        <position position="128"/>
    </location>
</feature>
<evidence type="ECO:0000256" key="1">
    <source>
        <dbReference type="SAM" id="Phobius"/>
    </source>
</evidence>
<keyword evidence="1" id="KW-0472">Membrane</keyword>
<organism evidence="2 3">
    <name type="scientific">Phyllosticta citriasiana</name>
    <dbReference type="NCBI Taxonomy" id="595635"/>
    <lineage>
        <taxon>Eukaryota</taxon>
        <taxon>Fungi</taxon>
        <taxon>Dikarya</taxon>
        <taxon>Ascomycota</taxon>
        <taxon>Pezizomycotina</taxon>
        <taxon>Dothideomycetes</taxon>
        <taxon>Dothideomycetes incertae sedis</taxon>
        <taxon>Botryosphaeriales</taxon>
        <taxon>Phyllostictaceae</taxon>
        <taxon>Phyllosticta</taxon>
    </lineage>
</organism>
<comment type="caution">
    <text evidence="2">The sequence shown here is derived from an EMBL/GenBank/DDBJ whole genome shotgun (WGS) entry which is preliminary data.</text>
</comment>
<protein>
    <submittedName>
        <fullName evidence="2">Uncharacterized protein</fullName>
    </submittedName>
</protein>
<evidence type="ECO:0000313" key="3">
    <source>
        <dbReference type="Proteomes" id="UP001363622"/>
    </source>
</evidence>
<reference evidence="2 3" key="1">
    <citation type="submission" date="2024-04" db="EMBL/GenBank/DDBJ databases">
        <title>Phyllosticta paracitricarpa is synonymous to the EU quarantine fungus P. citricarpa based on phylogenomic analyses.</title>
        <authorList>
            <consortium name="Lawrence Berkeley National Laboratory"/>
            <person name="Van Ingen-Buijs V.A."/>
            <person name="Van Westerhoven A.C."/>
            <person name="Haridas S."/>
            <person name="Skiadas P."/>
            <person name="Martin F."/>
            <person name="Groenewald J.Z."/>
            <person name="Crous P.W."/>
            <person name="Seidl M.F."/>
        </authorList>
    </citation>
    <scope>NUCLEOTIDE SEQUENCE [LARGE SCALE GENOMIC DNA]</scope>
    <source>
        <strain evidence="2 3">CBS 123371</strain>
    </source>
</reference>
<keyword evidence="1" id="KW-0812">Transmembrane</keyword>
<gene>
    <name evidence="2" type="ORF">IWZ03DRAFT_388205</name>
</gene>